<dbReference type="InterPro" id="IPR041698">
    <property type="entry name" value="Methyltransf_25"/>
</dbReference>
<reference evidence="4" key="1">
    <citation type="journal article" date="2018" name="Nat. Microbiol.">
        <title>Leveraging single-cell genomics to expand the fungal tree of life.</title>
        <authorList>
            <person name="Ahrendt S.R."/>
            <person name="Quandt C.A."/>
            <person name="Ciobanu D."/>
            <person name="Clum A."/>
            <person name="Salamov A."/>
            <person name="Andreopoulos B."/>
            <person name="Cheng J.F."/>
            <person name="Woyke T."/>
            <person name="Pelin A."/>
            <person name="Henrissat B."/>
            <person name="Reynolds N.K."/>
            <person name="Benny G.L."/>
            <person name="Smith M.E."/>
            <person name="James T.Y."/>
            <person name="Grigoriev I.V."/>
        </authorList>
    </citation>
    <scope>NUCLEOTIDE SEQUENCE [LARGE SCALE GENOMIC DNA]</scope>
    <source>
        <strain evidence="4">RSA 1356</strain>
    </source>
</reference>
<evidence type="ECO:0000259" key="2">
    <source>
        <dbReference type="Pfam" id="PF13649"/>
    </source>
</evidence>
<accession>A0A4V1IXH3</accession>
<keyword evidence="3" id="KW-0489">Methyltransferase</keyword>
<evidence type="ECO:0000313" key="3">
    <source>
        <dbReference type="EMBL" id="RKP11059.1"/>
    </source>
</evidence>
<organism evidence="3 4">
    <name type="scientific">Thamnocephalis sphaerospora</name>
    <dbReference type="NCBI Taxonomy" id="78915"/>
    <lineage>
        <taxon>Eukaryota</taxon>
        <taxon>Fungi</taxon>
        <taxon>Fungi incertae sedis</taxon>
        <taxon>Zoopagomycota</taxon>
        <taxon>Zoopagomycotina</taxon>
        <taxon>Zoopagomycetes</taxon>
        <taxon>Zoopagales</taxon>
        <taxon>Sigmoideomycetaceae</taxon>
        <taxon>Thamnocephalis</taxon>
    </lineage>
</organism>
<dbReference type="OrthoDB" id="2013972at2759"/>
<dbReference type="PANTHER" id="PTHR43591">
    <property type="entry name" value="METHYLTRANSFERASE"/>
    <property type="match status" value="1"/>
</dbReference>
<evidence type="ECO:0000256" key="1">
    <source>
        <dbReference type="SAM" id="MobiDB-lite"/>
    </source>
</evidence>
<feature type="region of interest" description="Disordered" evidence="1">
    <location>
        <begin position="1"/>
        <end position="40"/>
    </location>
</feature>
<dbReference type="STRING" id="78915.A0A4V1IXH3"/>
<dbReference type="Proteomes" id="UP000271241">
    <property type="component" value="Unassembled WGS sequence"/>
</dbReference>
<dbReference type="PANTHER" id="PTHR43591:SF24">
    <property type="entry name" value="2-METHOXY-6-POLYPRENYL-1,4-BENZOQUINOL METHYLASE, MITOCHONDRIAL"/>
    <property type="match status" value="1"/>
</dbReference>
<dbReference type="GO" id="GO:0008168">
    <property type="term" value="F:methyltransferase activity"/>
    <property type="evidence" value="ECO:0007669"/>
    <property type="project" value="UniProtKB-KW"/>
</dbReference>
<dbReference type="Pfam" id="PF13649">
    <property type="entry name" value="Methyltransf_25"/>
    <property type="match status" value="1"/>
</dbReference>
<dbReference type="CDD" id="cd02440">
    <property type="entry name" value="AdoMet_MTases"/>
    <property type="match status" value="1"/>
</dbReference>
<dbReference type="SUPFAM" id="SSF53335">
    <property type="entry name" value="S-adenosyl-L-methionine-dependent methyltransferases"/>
    <property type="match status" value="1"/>
</dbReference>
<gene>
    <name evidence="3" type="ORF">THASP1DRAFT_27158</name>
</gene>
<keyword evidence="3" id="KW-0808">Transferase</keyword>
<proteinExistence type="predicted"/>
<feature type="domain" description="Methyltransferase" evidence="2">
    <location>
        <begin position="76"/>
        <end position="166"/>
    </location>
</feature>
<dbReference type="InterPro" id="IPR029063">
    <property type="entry name" value="SAM-dependent_MTases_sf"/>
</dbReference>
<evidence type="ECO:0000313" key="4">
    <source>
        <dbReference type="Proteomes" id="UP000271241"/>
    </source>
</evidence>
<dbReference type="Gene3D" id="3.40.50.150">
    <property type="entry name" value="Vaccinia Virus protein VP39"/>
    <property type="match status" value="1"/>
</dbReference>
<name>A0A4V1IXH3_9FUNG</name>
<dbReference type="AlphaFoldDB" id="A0A4V1IXH3"/>
<dbReference type="GO" id="GO:0032259">
    <property type="term" value="P:methylation"/>
    <property type="evidence" value="ECO:0007669"/>
    <property type="project" value="UniProtKB-KW"/>
</dbReference>
<dbReference type="EMBL" id="KZ992428">
    <property type="protein sequence ID" value="RKP11059.1"/>
    <property type="molecule type" value="Genomic_DNA"/>
</dbReference>
<sequence length="295" mass="33090">MTRFTKNMGNDSKGKGKSSRSFTYVDGRRHHNNPSCPYPLPNDLEEINRLDIQHHVIQQVTQRRYFAPLDNPKRAIDIGTGTGIWMMETATDYPECEFLGIDIAPLQPTVVLPQNCRFELRNALEPFPHSTGYFDYVRHRLLVAAIPKDKWVPYVRECVRICASGGWVEMIDTNCAYQGGGAAWRRIGSMVKGALRARGLSLETVDILDTLMREAGLVDVCVEEFKVPAGRLSGGGIGELFLSGVCMATMALMPLFATTYGMSHQELDELVRKAKKEVEQHAAYLTFRAHIGRKP</sequence>
<keyword evidence="4" id="KW-1185">Reference proteome</keyword>
<feature type="compositionally biased region" description="Polar residues" evidence="1">
    <location>
        <begin position="1"/>
        <end position="10"/>
    </location>
</feature>
<protein>
    <submittedName>
        <fullName evidence="3">S-adenosyl-L-methionine-dependent methyltransferase</fullName>
    </submittedName>
</protein>